<dbReference type="InterPro" id="IPR000644">
    <property type="entry name" value="CBS_dom"/>
</dbReference>
<protein>
    <submittedName>
        <fullName evidence="12">DUF21-domain-containing protein</fullName>
    </submittedName>
</protein>
<accession>A0A2J6PPC1</accession>
<evidence type="ECO:0000256" key="2">
    <source>
        <dbReference type="ARBA" id="ARBA00022692"/>
    </source>
</evidence>
<dbReference type="FunFam" id="3.10.580.10:FF:000006">
    <property type="entry name" value="DUF21 and CBS domain protein"/>
    <property type="match status" value="1"/>
</dbReference>
<feature type="compositionally biased region" description="Polar residues" evidence="8">
    <location>
        <begin position="643"/>
        <end position="657"/>
    </location>
</feature>
<feature type="transmembrane region" description="Helical" evidence="9">
    <location>
        <begin position="155"/>
        <end position="174"/>
    </location>
</feature>
<feature type="compositionally biased region" description="Basic and acidic residues" evidence="8">
    <location>
        <begin position="715"/>
        <end position="734"/>
    </location>
</feature>
<dbReference type="InterPro" id="IPR045095">
    <property type="entry name" value="ACDP"/>
</dbReference>
<dbReference type="STRING" id="1745343.A0A2J6PPC1"/>
<dbReference type="GO" id="GO:0016020">
    <property type="term" value="C:membrane"/>
    <property type="evidence" value="ECO:0007669"/>
    <property type="project" value="UniProtKB-SubCell"/>
</dbReference>
<evidence type="ECO:0000256" key="3">
    <source>
        <dbReference type="ARBA" id="ARBA00022737"/>
    </source>
</evidence>
<evidence type="ECO:0000313" key="13">
    <source>
        <dbReference type="Proteomes" id="UP000235672"/>
    </source>
</evidence>
<keyword evidence="5 7" id="KW-0472">Membrane</keyword>
<keyword evidence="4 7" id="KW-1133">Transmembrane helix</keyword>
<keyword evidence="3" id="KW-0677">Repeat</keyword>
<feature type="region of interest" description="Disordered" evidence="8">
    <location>
        <begin position="614"/>
        <end position="670"/>
    </location>
</feature>
<keyword evidence="2 7" id="KW-0812">Transmembrane</keyword>
<dbReference type="PANTHER" id="PTHR12064">
    <property type="entry name" value="METAL TRANSPORTER CNNM"/>
    <property type="match status" value="1"/>
</dbReference>
<feature type="compositionally biased region" description="Basic residues" evidence="8">
    <location>
        <begin position="735"/>
        <end position="746"/>
    </location>
</feature>
<evidence type="ECO:0000313" key="12">
    <source>
        <dbReference type="EMBL" id="PMD15881.1"/>
    </source>
</evidence>
<feature type="domain" description="CNNM transmembrane" evidence="11">
    <location>
        <begin position="65"/>
        <end position="251"/>
    </location>
</feature>
<evidence type="ECO:0000256" key="5">
    <source>
        <dbReference type="ARBA" id="ARBA00023136"/>
    </source>
</evidence>
<dbReference type="InterPro" id="IPR046342">
    <property type="entry name" value="CBS_dom_sf"/>
</dbReference>
<dbReference type="PROSITE" id="PS51371">
    <property type="entry name" value="CBS"/>
    <property type="match status" value="1"/>
</dbReference>
<feature type="region of interest" description="Disordered" evidence="8">
    <location>
        <begin position="558"/>
        <end position="580"/>
    </location>
</feature>
<feature type="region of interest" description="Disordered" evidence="8">
    <location>
        <begin position="686"/>
        <end position="758"/>
    </location>
</feature>
<name>A0A2J6PPC1_9HELO</name>
<feature type="compositionally biased region" description="Polar residues" evidence="8">
    <location>
        <begin position="451"/>
        <end position="466"/>
    </location>
</feature>
<comment type="subcellular location">
    <subcellularLocation>
        <location evidence="1">Membrane</location>
        <topology evidence="1">Multi-pass membrane protein</topology>
    </subcellularLocation>
</comment>
<dbReference type="SUPFAM" id="SSF54631">
    <property type="entry name" value="CBS-domain pair"/>
    <property type="match status" value="1"/>
</dbReference>
<keyword evidence="6" id="KW-0129">CBS domain</keyword>
<dbReference type="Proteomes" id="UP000235672">
    <property type="component" value="Unassembled WGS sequence"/>
</dbReference>
<evidence type="ECO:0000256" key="4">
    <source>
        <dbReference type="ARBA" id="ARBA00022989"/>
    </source>
</evidence>
<reference evidence="12 13" key="1">
    <citation type="submission" date="2016-05" db="EMBL/GenBank/DDBJ databases">
        <title>A degradative enzymes factory behind the ericoid mycorrhizal symbiosis.</title>
        <authorList>
            <consortium name="DOE Joint Genome Institute"/>
            <person name="Martino E."/>
            <person name="Morin E."/>
            <person name="Grelet G."/>
            <person name="Kuo A."/>
            <person name="Kohler A."/>
            <person name="Daghino S."/>
            <person name="Barry K."/>
            <person name="Choi C."/>
            <person name="Cichocki N."/>
            <person name="Clum A."/>
            <person name="Copeland A."/>
            <person name="Hainaut M."/>
            <person name="Haridas S."/>
            <person name="Labutti K."/>
            <person name="Lindquist E."/>
            <person name="Lipzen A."/>
            <person name="Khouja H.-R."/>
            <person name="Murat C."/>
            <person name="Ohm R."/>
            <person name="Olson A."/>
            <person name="Spatafora J."/>
            <person name="Veneault-Fourrey C."/>
            <person name="Henrissat B."/>
            <person name="Grigoriev I."/>
            <person name="Martin F."/>
            <person name="Perotto S."/>
        </authorList>
    </citation>
    <scope>NUCLEOTIDE SEQUENCE [LARGE SCALE GENOMIC DNA]</scope>
    <source>
        <strain evidence="12 13">UAMH 7357</strain>
    </source>
</reference>
<evidence type="ECO:0000256" key="7">
    <source>
        <dbReference type="PROSITE-ProRule" id="PRU01193"/>
    </source>
</evidence>
<dbReference type="PANTHER" id="PTHR12064:SF97">
    <property type="entry name" value="METAL TRANSPORTER CNNM-5"/>
    <property type="match status" value="1"/>
</dbReference>
<dbReference type="GO" id="GO:0030026">
    <property type="term" value="P:intracellular manganese ion homeostasis"/>
    <property type="evidence" value="ECO:0007669"/>
    <property type="project" value="TreeGrafter"/>
</dbReference>
<evidence type="ECO:0000256" key="1">
    <source>
        <dbReference type="ARBA" id="ARBA00004141"/>
    </source>
</evidence>
<organism evidence="12 13">
    <name type="scientific">Hyaloscypha hepaticicola</name>
    <dbReference type="NCBI Taxonomy" id="2082293"/>
    <lineage>
        <taxon>Eukaryota</taxon>
        <taxon>Fungi</taxon>
        <taxon>Dikarya</taxon>
        <taxon>Ascomycota</taxon>
        <taxon>Pezizomycotina</taxon>
        <taxon>Leotiomycetes</taxon>
        <taxon>Helotiales</taxon>
        <taxon>Hyaloscyphaceae</taxon>
        <taxon>Hyaloscypha</taxon>
    </lineage>
</organism>
<sequence length="758" mass="81560">MVSNSAIDGKWASYNGPNARRSGGQGISRLLFLALAQITHVAAMPLKDYIGHVKGAHVIDHLDEEDPSLWLYLAVAAILVLLGGAFAGLTIALMGQDGVYLQVIATSGEGKEQRHAQRVYHLLQKGKHWVLVTLLLSNVIVNETLPIVLDRSLGGGWPAVLGSTVLIVIFGEVIPQSICVRYGLSIGAYMAPFVLGLMWILAPVAWPTAKLLDKLLGEDHGTVYKKSGLKTLVTLHKTLGSSPTDRLNQDEVTIISAVLDLKDKAVGDIMTPMEDVFTMSADTVLDEPTMNIILSAGYSRIPIYEPGNELNFVGMLLVKILITYDPEDCKKVSEFALATLPETRPETSCLDIVNFFQEGKSHMVLVSEYPGEDFGAIGVVTLEDVIEELIGEEIIDESDVYIDVHKAIRRMAPAPKARVQKGHIVESHDPAIVSAPEDQLIDISEGGTPLKRSSSATNGDRTTPSPATFGASPKTTTFMRRSSGGADGLPITVRGTVDEMREHLKHLGPSNLASRPKTTRYNTVKIKSGHGPSRSESRTESTMPVGPIIEEPYRDEPVHAAQGGEGEGLLKSAGKDASDGVQAVQQGYGSINVPRSTDSPGRFTKNEIYVDGEARGSNLSVNTARKSQSPANSPLSRHDSNDSGRSSDTLGDLNGSTSRKKKATARSGSITENIVEARGIRKVILETNSSSDDRDENGNEHYRLSPGGVPVDGQADFHDDHAEQPTSPKGEEVKKKRRRTRKKKSAKSGGEEGSGAPA</sequence>
<keyword evidence="13" id="KW-1185">Reference proteome</keyword>
<dbReference type="AlphaFoldDB" id="A0A2J6PPC1"/>
<dbReference type="Pfam" id="PF01595">
    <property type="entry name" value="CNNM"/>
    <property type="match status" value="1"/>
</dbReference>
<dbReference type="CDD" id="cd04590">
    <property type="entry name" value="CBS_pair_CorC_HlyC_assoc"/>
    <property type="match status" value="1"/>
</dbReference>
<dbReference type="InterPro" id="IPR002550">
    <property type="entry name" value="CNNM"/>
</dbReference>
<feature type="region of interest" description="Disordered" evidence="8">
    <location>
        <begin position="508"/>
        <end position="543"/>
    </location>
</feature>
<evidence type="ECO:0000259" key="10">
    <source>
        <dbReference type="PROSITE" id="PS51371"/>
    </source>
</evidence>
<feature type="transmembrane region" description="Helical" evidence="9">
    <location>
        <begin position="186"/>
        <end position="206"/>
    </location>
</feature>
<dbReference type="GO" id="GO:0005737">
    <property type="term" value="C:cytoplasm"/>
    <property type="evidence" value="ECO:0007669"/>
    <property type="project" value="TreeGrafter"/>
</dbReference>
<evidence type="ECO:0000256" key="9">
    <source>
        <dbReference type="SAM" id="Phobius"/>
    </source>
</evidence>
<feature type="compositionally biased region" description="Polar residues" evidence="8">
    <location>
        <begin position="617"/>
        <end position="635"/>
    </location>
</feature>
<evidence type="ECO:0000259" key="11">
    <source>
        <dbReference type="PROSITE" id="PS51846"/>
    </source>
</evidence>
<dbReference type="EMBL" id="KZ613510">
    <property type="protein sequence ID" value="PMD15881.1"/>
    <property type="molecule type" value="Genomic_DNA"/>
</dbReference>
<evidence type="ECO:0000256" key="6">
    <source>
        <dbReference type="PROSITE-ProRule" id="PRU00703"/>
    </source>
</evidence>
<feature type="domain" description="CBS" evidence="10">
    <location>
        <begin position="332"/>
        <end position="397"/>
    </location>
</feature>
<dbReference type="PROSITE" id="PS51846">
    <property type="entry name" value="CNNM"/>
    <property type="match status" value="1"/>
</dbReference>
<gene>
    <name evidence="12" type="ORF">NA56DRAFT_634196</name>
</gene>
<dbReference type="OrthoDB" id="5353557at2759"/>
<feature type="transmembrane region" description="Helical" evidence="9">
    <location>
        <begin position="70"/>
        <end position="94"/>
    </location>
</feature>
<feature type="region of interest" description="Disordered" evidence="8">
    <location>
        <begin position="443"/>
        <end position="490"/>
    </location>
</feature>
<dbReference type="GO" id="GO:0010960">
    <property type="term" value="P:magnesium ion homeostasis"/>
    <property type="evidence" value="ECO:0007669"/>
    <property type="project" value="InterPro"/>
</dbReference>
<proteinExistence type="predicted"/>
<dbReference type="InterPro" id="IPR044751">
    <property type="entry name" value="Ion_transp-like_CBS"/>
</dbReference>
<evidence type="ECO:0000256" key="8">
    <source>
        <dbReference type="SAM" id="MobiDB-lite"/>
    </source>
</evidence>
<dbReference type="Gene3D" id="3.10.580.10">
    <property type="entry name" value="CBS-domain"/>
    <property type="match status" value="1"/>
</dbReference>